<dbReference type="InterPro" id="IPR011990">
    <property type="entry name" value="TPR-like_helical_dom_sf"/>
</dbReference>
<dbReference type="EMBL" id="UIVS01000004">
    <property type="protein sequence ID" value="SVP95327.1"/>
    <property type="molecule type" value="Genomic_DNA"/>
</dbReference>
<evidence type="ECO:0000256" key="1">
    <source>
        <dbReference type="PROSITE-ProRule" id="PRU00339"/>
    </source>
</evidence>
<evidence type="ECO:0000256" key="2">
    <source>
        <dbReference type="SAM" id="MobiDB-lite"/>
    </source>
</evidence>
<dbReference type="EMBL" id="UIVT01000004">
    <property type="protein sequence ID" value="SVP94519.1"/>
    <property type="molecule type" value="Genomic_DNA"/>
</dbReference>
<dbReference type="InterPro" id="IPR019734">
    <property type="entry name" value="TPR_rpt"/>
</dbReference>
<feature type="compositionally biased region" description="Basic and acidic residues" evidence="2">
    <location>
        <begin position="647"/>
        <end position="660"/>
    </location>
</feature>
<feature type="domain" description="FH2" evidence="3">
    <location>
        <begin position="1160"/>
        <end position="1571"/>
    </location>
</feature>
<accession>A0A3B0N9E3</accession>
<dbReference type="InterPro" id="IPR042201">
    <property type="entry name" value="FH2_Formin_sf"/>
</dbReference>
<organism evidence="4">
    <name type="scientific">Theileria annulata</name>
    <dbReference type="NCBI Taxonomy" id="5874"/>
    <lineage>
        <taxon>Eukaryota</taxon>
        <taxon>Sar</taxon>
        <taxon>Alveolata</taxon>
        <taxon>Apicomplexa</taxon>
        <taxon>Aconoidasida</taxon>
        <taxon>Piroplasmida</taxon>
        <taxon>Theileriidae</taxon>
        <taxon>Theileria</taxon>
    </lineage>
</organism>
<feature type="compositionally biased region" description="Basic and acidic residues" evidence="2">
    <location>
        <begin position="619"/>
        <end position="633"/>
    </location>
</feature>
<feature type="compositionally biased region" description="Polar residues" evidence="2">
    <location>
        <begin position="948"/>
        <end position="958"/>
    </location>
</feature>
<evidence type="ECO:0000313" key="4">
    <source>
        <dbReference type="EMBL" id="SVP94519.1"/>
    </source>
</evidence>
<feature type="compositionally biased region" description="Low complexity" evidence="2">
    <location>
        <begin position="1133"/>
        <end position="1142"/>
    </location>
</feature>
<evidence type="ECO:0000313" key="5">
    <source>
        <dbReference type="EMBL" id="SVP95327.1"/>
    </source>
</evidence>
<dbReference type="GO" id="GO:0005856">
    <property type="term" value="C:cytoskeleton"/>
    <property type="evidence" value="ECO:0007669"/>
    <property type="project" value="TreeGrafter"/>
</dbReference>
<dbReference type="Gene3D" id="1.20.58.2220">
    <property type="entry name" value="Formin, FH2 domain"/>
    <property type="match status" value="1"/>
</dbReference>
<dbReference type="PANTHER" id="PTHR45920">
    <property type="entry name" value="FORMIN HOMOLOGY 2 DOMAIN CONTAINING, ISOFORM I"/>
    <property type="match status" value="1"/>
</dbReference>
<reference evidence="4" key="1">
    <citation type="submission" date="2018-07" db="EMBL/GenBank/DDBJ databases">
        <authorList>
            <person name="Quirk P.G."/>
            <person name="Krulwich T.A."/>
        </authorList>
    </citation>
    <scope>NUCLEOTIDE SEQUENCE</scope>
    <source>
        <strain evidence="4">Anand</strain>
    </source>
</reference>
<sequence length="1602" mass="180159">MEYSDIDEFSDLKLQNVHKLNVASTLSELPMNKGSNISPQALGMSVKMDLVKRRATQTEKEKQFMYSGAFTKTKLSGVSDEILSAADILNKINASTTSGVNFGQNSLFYREALATRMLLRKMALKNFANNNYSDALLNAHYSLLLSKKFHSQVRKTPLCGEMAIELMILSKCYAQIGHFKKGKEHLAEFRFLVENTLLQYSKGPEALSADSQNAVIDCDKKLFLTIVYILAEVLSSYGMSEDAEIFFSKYLALYVQIYGEFDLGLTNALSNVCIYMIRDNQYLKALPLCIKNLEILKKHLGDYDSEQPNIKVADAYNNLGIVYRLLNNPVDALQQFFKAIDMKMRLYRDRNHPSVQDILLSIGCCFHVLGQFTSSASIYREVYATRCDLLGKSHTSTIAVHQLIKDLERDINLAYNESDNTEPKVEGLDNPLKTDSKFNHKEKELPVLNSTTVDVSRIVALYSNKMDKVDLTSSKVNSCSEVIFPTERLLDLSKKLNLKLMNLPVINVPKLSKGTLYIKDGLPAMTLNPDAEDILRDWGVDPPEVSILGEVLSNELMHDGVKLFVPLVKDDNELILGYHDKPVFVPNPAIFHSLKQVSKRLESPSPTRTTLVSKIAPKSSEHLKEPEVRETKDAATSPKVESQEMPELEKAEPDKVEKEEEKLSVKQKIGELERLKSVKFIEKPKVVDEPIVAVPITELVKSKNAKNAKFLAKIGALSNVKVKQNLSPKIDNSVLKKSMMAKNISKKIAKKVPTKRLAQFPKHRRVFSESSNDNQYSEDSLIFTDETLYSDDSFILSDESTRSTYYSDDETVIESCSVISNSETPVNSDYESINDYSITNQLFTSPSVYSLLDTVTTPNLMNQNPKNLPLIIRYYDDVIPVEIARRVASVKTCVSKAFNDFLDEDDKEKADTPEKKPETKSENQDNSNDAPSNNASNNSANPTDNTSGNAKNPQNSNNSDSAKNYCMLMDCDGNELASVPWTVDLVSLSLARSCLQEDFLNRYSFLAKANKSYLKKKELSFKVETDEERKKNELLLCRMLLAGQGLSELGFSKIATSMQAITNDLTAGLDFKVPNSVLESIKKQQEQIEKEMKELELANKKKEEELKKKEVAAKKAPPPSGKKAPPPPGFGKKGPPLLKGKGPLPPPSKGGFGKAPKKGAPGKPVVDSNLRRFFWDPIFGDDVKDTIFATQKLKPRLEASHIEESFAKATPKAKDKAVEKAKPKFIQLLPDSKRSYNMNIGLSKFSKYSFNEIREAIIHLDPNVLNVDATESILLLLPNNEEISVVSEFVKSGGDLGAVDKPEQFVASLIGIPIMKQRLECHQIALTFRDNYNDIYYPLENIMESCESIMNSVKLNILVHFILNVGNKLNEGDPKKGNAEGFKPTTFPKLNDFRTTTKPSKTLLQYICDMIADEDENILDVLDDLKSLDSGSKVDIDALNDKMNRFKGDLTKIKNSINLSQNAKCDFQDNFTSIMREFLVDAEPKVNSLSKHYDDVSFKIPYFYTLQVMTMFKEVVRFSGYTEKEVDKVKPSELFKYIWSFALSVDQYRKQREEARLKLEKKANAQTKVEPKKTPKLQTKQTKLVSVPKLHNDDLVNIVKTI</sequence>
<feature type="repeat" description="TPR" evidence="1">
    <location>
        <begin position="313"/>
        <end position="346"/>
    </location>
</feature>
<evidence type="ECO:0000259" key="3">
    <source>
        <dbReference type="PROSITE" id="PS51444"/>
    </source>
</evidence>
<dbReference type="GO" id="GO:0030866">
    <property type="term" value="P:cortical actin cytoskeleton organization"/>
    <property type="evidence" value="ECO:0007669"/>
    <property type="project" value="TreeGrafter"/>
</dbReference>
<dbReference type="GO" id="GO:0051015">
    <property type="term" value="F:actin filament binding"/>
    <property type="evidence" value="ECO:0007669"/>
    <property type="project" value="TreeGrafter"/>
</dbReference>
<protein>
    <submittedName>
        <fullName evidence="4">Tetratricopeptide repeat/Formin Homology 2 Domain, putative</fullName>
    </submittedName>
</protein>
<dbReference type="SUPFAM" id="SSF101447">
    <property type="entry name" value="Formin homology 2 domain (FH2 domain)"/>
    <property type="match status" value="1"/>
</dbReference>
<proteinExistence type="predicted"/>
<dbReference type="SMART" id="SM00498">
    <property type="entry name" value="FH2"/>
    <property type="match status" value="1"/>
</dbReference>
<feature type="region of interest" description="Disordered" evidence="2">
    <location>
        <begin position="619"/>
        <end position="660"/>
    </location>
</feature>
<dbReference type="InterPro" id="IPR015425">
    <property type="entry name" value="FH2_Formin"/>
</dbReference>
<dbReference type="PANTHER" id="PTHR45920:SF7">
    <property type="entry name" value="FORMIN-G"/>
    <property type="match status" value="1"/>
</dbReference>
<dbReference type="Gene3D" id="1.25.40.10">
    <property type="entry name" value="Tetratricopeptide repeat domain"/>
    <property type="match status" value="1"/>
</dbReference>
<dbReference type="Pfam" id="PF02181">
    <property type="entry name" value="FH2"/>
    <property type="match status" value="1"/>
</dbReference>
<feature type="compositionally biased region" description="Basic and acidic residues" evidence="2">
    <location>
        <begin position="907"/>
        <end position="923"/>
    </location>
</feature>
<dbReference type="PROSITE" id="PS50005">
    <property type="entry name" value="TPR"/>
    <property type="match status" value="1"/>
</dbReference>
<dbReference type="VEuPathDB" id="PiroplasmaDB:TA09030"/>
<feature type="compositionally biased region" description="Low complexity" evidence="2">
    <location>
        <begin position="925"/>
        <end position="947"/>
    </location>
</feature>
<dbReference type="PROSITE" id="PS51444">
    <property type="entry name" value="FH2"/>
    <property type="match status" value="1"/>
</dbReference>
<feature type="compositionally biased region" description="Pro residues" evidence="2">
    <location>
        <begin position="1116"/>
        <end position="1129"/>
    </location>
</feature>
<dbReference type="GO" id="GO:0005737">
    <property type="term" value="C:cytoplasm"/>
    <property type="evidence" value="ECO:0007669"/>
    <property type="project" value="UniProtKB-ARBA"/>
</dbReference>
<keyword evidence="1" id="KW-0802">TPR repeat</keyword>
<feature type="region of interest" description="Disordered" evidence="2">
    <location>
        <begin position="905"/>
        <end position="958"/>
    </location>
</feature>
<gene>
    <name evidence="4" type="ORF">TAT_000348900</name>
    <name evidence="5" type="ORF">TAV_000348700</name>
</gene>
<feature type="region of interest" description="Disordered" evidence="2">
    <location>
        <begin position="1107"/>
        <end position="1166"/>
    </location>
</feature>
<dbReference type="SUPFAM" id="SSF48452">
    <property type="entry name" value="TPR-like"/>
    <property type="match status" value="1"/>
</dbReference>
<name>A0A3B0N9E3_THEAN</name>